<dbReference type="VEuPathDB" id="FungiDB:SDRG_09019"/>
<comment type="similarity">
    <text evidence="1">Belongs to the TIM50 family.</text>
</comment>
<dbReference type="InParanoid" id="T0QFN4"/>
<dbReference type="GeneID" id="19949746"/>
<accession>T0QFN4</accession>
<dbReference type="InterPro" id="IPR036412">
    <property type="entry name" value="HAD-like_sf"/>
</dbReference>
<keyword evidence="1" id="KW-0813">Transport</keyword>
<evidence type="ECO:0000259" key="2">
    <source>
        <dbReference type="PROSITE" id="PS50969"/>
    </source>
</evidence>
<reference evidence="3 4" key="1">
    <citation type="submission" date="2012-04" db="EMBL/GenBank/DDBJ databases">
        <title>The Genome Sequence of Saprolegnia declina VS20.</title>
        <authorList>
            <consortium name="The Broad Institute Genome Sequencing Platform"/>
            <person name="Russ C."/>
            <person name="Nusbaum C."/>
            <person name="Tyler B."/>
            <person name="van West P."/>
            <person name="Dieguez-Uribeondo J."/>
            <person name="de Bruijn I."/>
            <person name="Tripathy S."/>
            <person name="Jiang R."/>
            <person name="Young S.K."/>
            <person name="Zeng Q."/>
            <person name="Gargeya S."/>
            <person name="Fitzgerald M."/>
            <person name="Haas B."/>
            <person name="Abouelleil A."/>
            <person name="Alvarado L."/>
            <person name="Arachchi H.M."/>
            <person name="Berlin A."/>
            <person name="Chapman S.B."/>
            <person name="Goldberg J."/>
            <person name="Griggs A."/>
            <person name="Gujja S."/>
            <person name="Hansen M."/>
            <person name="Howarth C."/>
            <person name="Imamovic A."/>
            <person name="Larimer J."/>
            <person name="McCowen C."/>
            <person name="Montmayeur A."/>
            <person name="Murphy C."/>
            <person name="Neiman D."/>
            <person name="Pearson M."/>
            <person name="Priest M."/>
            <person name="Roberts A."/>
            <person name="Saif S."/>
            <person name="Shea T."/>
            <person name="Sisk P."/>
            <person name="Sykes S."/>
            <person name="Wortman J."/>
            <person name="Nusbaum C."/>
            <person name="Birren B."/>
        </authorList>
    </citation>
    <scope>NUCLEOTIDE SEQUENCE [LARGE SCALE GENOMIC DNA]</scope>
    <source>
        <strain evidence="3 4">VS20</strain>
    </source>
</reference>
<evidence type="ECO:0000313" key="3">
    <source>
        <dbReference type="EMBL" id="EQC33511.1"/>
    </source>
</evidence>
<keyword evidence="4" id="KW-1185">Reference proteome</keyword>
<dbReference type="InterPro" id="IPR023214">
    <property type="entry name" value="HAD_sf"/>
</dbReference>
<evidence type="ECO:0000256" key="1">
    <source>
        <dbReference type="RuleBase" id="RU365079"/>
    </source>
</evidence>
<dbReference type="OMA" id="ALICSEY"/>
<keyword evidence="1" id="KW-0809">Transit peptide</keyword>
<organism evidence="3 4">
    <name type="scientific">Saprolegnia diclina (strain VS20)</name>
    <dbReference type="NCBI Taxonomy" id="1156394"/>
    <lineage>
        <taxon>Eukaryota</taxon>
        <taxon>Sar</taxon>
        <taxon>Stramenopiles</taxon>
        <taxon>Oomycota</taxon>
        <taxon>Saprolegniomycetes</taxon>
        <taxon>Saprolegniales</taxon>
        <taxon>Saprolegniaceae</taxon>
        <taxon>Saprolegnia</taxon>
    </lineage>
</organism>
<dbReference type="RefSeq" id="XP_008613151.1">
    <property type="nucleotide sequence ID" value="XM_008614929.1"/>
</dbReference>
<dbReference type="InterPro" id="IPR004274">
    <property type="entry name" value="FCP1_dom"/>
</dbReference>
<sequence length="364" mass="41081">MKRKAPFLAQAAGSSMDTLVDLVERIWAAVLAVCCYLPPEEVPMLDATPQPLARRLDCPRLVMMVDDHPLRVNTGDGVTGVDHVRHVLESLHAGVGADEVAVTRDGGQWLATVRATLDAFVSQGDDGSGHRAVCERVYTSLRRRLKARDIALRGLWRVWLEKEFRCLFAGLRLKHASAKKCLVLDLDRTLWFRSFEPIPNADFVAVLRMTYSKLQTTIYVSLRPGVHYLLQTLAIYYDLVVFTASDKKFTDLLIDEMDTKANIQYRLYRDACSLHEERGHLIKDLTQLGRDLKDVVLIDDTAEVAAKHPANALICSEYRGSKTDIELYKITMALERLAYVEDVRNHLKHLPSILRTMDVANPVA</sequence>
<protein>
    <recommendedName>
        <fullName evidence="1">Mitochondrial import inner membrane translocase subunit TIM50</fullName>
    </recommendedName>
</protein>
<proteinExistence type="inferred from homology"/>
<keyword evidence="1" id="KW-0653">Protein transport</keyword>
<dbReference type="EMBL" id="JH767159">
    <property type="protein sequence ID" value="EQC33511.1"/>
    <property type="molecule type" value="Genomic_DNA"/>
</dbReference>
<dbReference type="CDD" id="cd07521">
    <property type="entry name" value="HAD_FCP1-like"/>
    <property type="match status" value="1"/>
</dbReference>
<dbReference type="AlphaFoldDB" id="T0QFN4"/>
<dbReference type="STRING" id="1156394.T0QFN4"/>
<evidence type="ECO:0000313" key="4">
    <source>
        <dbReference type="Proteomes" id="UP000030762"/>
    </source>
</evidence>
<comment type="subcellular location">
    <subcellularLocation>
        <location evidence="1">Mitochondrion inner membrane</location>
        <topology evidence="1">Single-pass membrane protein</topology>
    </subcellularLocation>
</comment>
<keyword evidence="1" id="KW-0496">Mitochondrion</keyword>
<dbReference type="GO" id="GO:0015031">
    <property type="term" value="P:protein transport"/>
    <property type="evidence" value="ECO:0007669"/>
    <property type="project" value="UniProtKB-KW"/>
</dbReference>
<dbReference type="Gene3D" id="3.40.50.1000">
    <property type="entry name" value="HAD superfamily/HAD-like"/>
    <property type="match status" value="1"/>
</dbReference>
<dbReference type="InterPro" id="IPR050365">
    <property type="entry name" value="TIM50"/>
</dbReference>
<feature type="domain" description="FCP1 homology" evidence="2">
    <location>
        <begin position="175"/>
        <end position="337"/>
    </location>
</feature>
<dbReference type="eggNOG" id="KOG1605">
    <property type="taxonomic scope" value="Eukaryota"/>
</dbReference>
<dbReference type="Pfam" id="PF03031">
    <property type="entry name" value="NIF"/>
    <property type="match status" value="1"/>
</dbReference>
<dbReference type="OrthoDB" id="277011at2759"/>
<comment type="subunit">
    <text evidence="1">Component of the TIM23 complex.</text>
</comment>
<dbReference type="PROSITE" id="PS50969">
    <property type="entry name" value="FCP1"/>
    <property type="match status" value="1"/>
</dbReference>
<dbReference type="Proteomes" id="UP000030762">
    <property type="component" value="Unassembled WGS sequence"/>
</dbReference>
<name>T0QFN4_SAPDV</name>
<dbReference type="SUPFAM" id="SSF56784">
    <property type="entry name" value="HAD-like"/>
    <property type="match status" value="1"/>
</dbReference>
<comment type="function">
    <text evidence="1">Essential component of the TIM23 complex, a complex that mediates the translocation of transit peptide-containing proteins across the mitochondrial inner membrane.</text>
</comment>
<gene>
    <name evidence="3" type="ORF">SDRG_09019</name>
</gene>
<dbReference type="SMART" id="SM00577">
    <property type="entry name" value="CPDc"/>
    <property type="match status" value="1"/>
</dbReference>
<dbReference type="PANTHER" id="PTHR12210">
    <property type="entry name" value="DULLARD PROTEIN PHOSPHATASE"/>
    <property type="match status" value="1"/>
</dbReference>
<dbReference type="GO" id="GO:0005744">
    <property type="term" value="C:TIM23 mitochondrial import inner membrane translocase complex"/>
    <property type="evidence" value="ECO:0007669"/>
    <property type="project" value="UniProtKB-UniRule"/>
</dbReference>
<keyword evidence="1" id="KW-0811">Translocation</keyword>